<dbReference type="KEGG" id="dan:26515478"/>
<dbReference type="InterPro" id="IPR016187">
    <property type="entry name" value="CTDL_fold"/>
</dbReference>
<dbReference type="AlphaFoldDB" id="A0A0P9A5W1"/>
<feature type="signal peptide" evidence="1">
    <location>
        <begin position="1"/>
        <end position="19"/>
    </location>
</feature>
<dbReference type="SUPFAM" id="SSF56436">
    <property type="entry name" value="C-type lectin-like"/>
    <property type="match status" value="1"/>
</dbReference>
<dbReference type="InterPro" id="IPR016186">
    <property type="entry name" value="C-type_lectin-like/link_sf"/>
</dbReference>
<dbReference type="GeneID" id="26515478"/>
<accession>A0A0P9A5W1</accession>
<dbReference type="Pfam" id="PF00059">
    <property type="entry name" value="Lectin_C"/>
    <property type="match status" value="1"/>
</dbReference>
<dbReference type="InParanoid" id="A0A0P9A5W1"/>
<feature type="chain" id="PRO_5006155070" description="C-type lectin domain-containing protein" evidence="1">
    <location>
        <begin position="20"/>
        <end position="225"/>
    </location>
</feature>
<gene>
    <name evidence="3" type="primary">Dana\GF28069</name>
    <name evidence="3" type="ORF">GF28069</name>
</gene>
<keyword evidence="4" id="KW-1185">Reference proteome</keyword>
<organism evidence="3 4">
    <name type="scientific">Drosophila ananassae</name>
    <name type="common">Fruit fly</name>
    <dbReference type="NCBI Taxonomy" id="7217"/>
    <lineage>
        <taxon>Eukaryota</taxon>
        <taxon>Metazoa</taxon>
        <taxon>Ecdysozoa</taxon>
        <taxon>Arthropoda</taxon>
        <taxon>Hexapoda</taxon>
        <taxon>Insecta</taxon>
        <taxon>Pterygota</taxon>
        <taxon>Neoptera</taxon>
        <taxon>Endopterygota</taxon>
        <taxon>Diptera</taxon>
        <taxon>Brachycera</taxon>
        <taxon>Muscomorpha</taxon>
        <taxon>Ephydroidea</taxon>
        <taxon>Drosophilidae</taxon>
        <taxon>Drosophila</taxon>
        <taxon>Sophophora</taxon>
    </lineage>
</organism>
<evidence type="ECO:0000313" key="4">
    <source>
        <dbReference type="Proteomes" id="UP000007801"/>
    </source>
</evidence>
<evidence type="ECO:0000256" key="1">
    <source>
        <dbReference type="SAM" id="SignalP"/>
    </source>
</evidence>
<sequence>MYKLALVFLFTIHLITLSAEECELESDDSLWEDPNVACSSFCFKALKPMLRYVADNHKKWNDNEGELQAKIEAMDTKLSSFLSSQKKHEEKIDNLENLLKKAIIKSEENIKKEEPLTEVKSNTINETTSQRIGSKNSYFEEKIRLTWQEASKSCHSKGSTLLTLETKEELQHIFPKIKSMEYWIGLNKNEQNILCASLTKYGRLPIRLSSICAEKHFFICQDTIT</sequence>
<evidence type="ECO:0000259" key="2">
    <source>
        <dbReference type="Pfam" id="PF00059"/>
    </source>
</evidence>
<proteinExistence type="predicted"/>
<dbReference type="Gene3D" id="3.10.100.10">
    <property type="entry name" value="Mannose-Binding Protein A, subunit A"/>
    <property type="match status" value="1"/>
</dbReference>
<evidence type="ECO:0000313" key="3">
    <source>
        <dbReference type="EMBL" id="KPU73867.1"/>
    </source>
</evidence>
<dbReference type="InterPro" id="IPR001304">
    <property type="entry name" value="C-type_lectin-like"/>
</dbReference>
<dbReference type="Proteomes" id="UP000007801">
    <property type="component" value="Unassembled WGS sequence"/>
</dbReference>
<keyword evidence="1" id="KW-0732">Signal</keyword>
<dbReference type="EMBL" id="CH902620">
    <property type="protein sequence ID" value="KPU73867.1"/>
    <property type="molecule type" value="Genomic_DNA"/>
</dbReference>
<feature type="domain" description="C-type lectin" evidence="2">
    <location>
        <begin position="144"/>
        <end position="191"/>
    </location>
</feature>
<protein>
    <recommendedName>
        <fullName evidence="2">C-type lectin domain-containing protein</fullName>
    </recommendedName>
</protein>
<reference evidence="3 4" key="1">
    <citation type="journal article" date="2007" name="Nature">
        <title>Evolution of genes and genomes on the Drosophila phylogeny.</title>
        <authorList>
            <consortium name="Drosophila 12 Genomes Consortium"/>
            <person name="Clark A.G."/>
            <person name="Eisen M.B."/>
            <person name="Smith D.R."/>
            <person name="Bergman C.M."/>
            <person name="Oliver B."/>
            <person name="Markow T.A."/>
            <person name="Kaufman T.C."/>
            <person name="Kellis M."/>
            <person name="Gelbart W."/>
            <person name="Iyer V.N."/>
            <person name="Pollard D.A."/>
            <person name="Sackton T.B."/>
            <person name="Larracuente A.M."/>
            <person name="Singh N.D."/>
            <person name="Abad J.P."/>
            <person name="Abt D.N."/>
            <person name="Adryan B."/>
            <person name="Aguade M."/>
            <person name="Akashi H."/>
            <person name="Anderson W.W."/>
            <person name="Aquadro C.F."/>
            <person name="Ardell D.H."/>
            <person name="Arguello R."/>
            <person name="Artieri C.G."/>
            <person name="Barbash D.A."/>
            <person name="Barker D."/>
            <person name="Barsanti P."/>
            <person name="Batterham P."/>
            <person name="Batzoglou S."/>
            <person name="Begun D."/>
            <person name="Bhutkar A."/>
            <person name="Blanco E."/>
            <person name="Bosak S.A."/>
            <person name="Bradley R.K."/>
            <person name="Brand A.D."/>
            <person name="Brent M.R."/>
            <person name="Brooks A.N."/>
            <person name="Brown R.H."/>
            <person name="Butlin R.K."/>
            <person name="Caggese C."/>
            <person name="Calvi B.R."/>
            <person name="Bernardo de Carvalho A."/>
            <person name="Caspi A."/>
            <person name="Castrezana S."/>
            <person name="Celniker S.E."/>
            <person name="Chang J.L."/>
            <person name="Chapple C."/>
            <person name="Chatterji S."/>
            <person name="Chinwalla A."/>
            <person name="Civetta A."/>
            <person name="Clifton S.W."/>
            <person name="Comeron J.M."/>
            <person name="Costello J.C."/>
            <person name="Coyne J.A."/>
            <person name="Daub J."/>
            <person name="David R.G."/>
            <person name="Delcher A.L."/>
            <person name="Delehaunty K."/>
            <person name="Do C.B."/>
            <person name="Ebling H."/>
            <person name="Edwards K."/>
            <person name="Eickbush T."/>
            <person name="Evans J.D."/>
            <person name="Filipski A."/>
            <person name="Findeiss S."/>
            <person name="Freyhult E."/>
            <person name="Fulton L."/>
            <person name="Fulton R."/>
            <person name="Garcia A.C."/>
            <person name="Gardiner A."/>
            <person name="Garfield D.A."/>
            <person name="Garvin B.E."/>
            <person name="Gibson G."/>
            <person name="Gilbert D."/>
            <person name="Gnerre S."/>
            <person name="Godfrey J."/>
            <person name="Good R."/>
            <person name="Gotea V."/>
            <person name="Gravely B."/>
            <person name="Greenberg A.J."/>
            <person name="Griffiths-Jones S."/>
            <person name="Gross S."/>
            <person name="Guigo R."/>
            <person name="Gustafson E.A."/>
            <person name="Haerty W."/>
            <person name="Hahn M.W."/>
            <person name="Halligan D.L."/>
            <person name="Halpern A.L."/>
            <person name="Halter G.M."/>
            <person name="Han M.V."/>
            <person name="Heger A."/>
            <person name="Hillier L."/>
            <person name="Hinrichs A.S."/>
            <person name="Holmes I."/>
            <person name="Hoskins R.A."/>
            <person name="Hubisz M.J."/>
            <person name="Hultmark D."/>
            <person name="Huntley M.A."/>
            <person name="Jaffe D.B."/>
            <person name="Jagadeeshan S."/>
            <person name="Jeck W.R."/>
            <person name="Johnson J."/>
            <person name="Jones C.D."/>
            <person name="Jordan W.C."/>
            <person name="Karpen G.H."/>
            <person name="Kataoka E."/>
            <person name="Keightley P.D."/>
            <person name="Kheradpour P."/>
            <person name="Kirkness E.F."/>
            <person name="Koerich L.B."/>
            <person name="Kristiansen K."/>
            <person name="Kudrna D."/>
            <person name="Kulathinal R.J."/>
            <person name="Kumar S."/>
            <person name="Kwok R."/>
            <person name="Lander E."/>
            <person name="Langley C.H."/>
            <person name="Lapoint R."/>
            <person name="Lazzaro B.P."/>
            <person name="Lee S.J."/>
            <person name="Levesque L."/>
            <person name="Li R."/>
            <person name="Lin C.F."/>
            <person name="Lin M.F."/>
            <person name="Lindblad-Toh K."/>
            <person name="Llopart A."/>
            <person name="Long M."/>
            <person name="Low L."/>
            <person name="Lozovsky E."/>
            <person name="Lu J."/>
            <person name="Luo M."/>
            <person name="Machado C.A."/>
            <person name="Makalowski W."/>
            <person name="Marzo M."/>
            <person name="Matsuda M."/>
            <person name="Matzkin L."/>
            <person name="McAllister B."/>
            <person name="McBride C.S."/>
            <person name="McKernan B."/>
            <person name="McKernan K."/>
            <person name="Mendez-Lago M."/>
            <person name="Minx P."/>
            <person name="Mollenhauer M.U."/>
            <person name="Montooth K."/>
            <person name="Mount S.M."/>
            <person name="Mu X."/>
            <person name="Myers E."/>
            <person name="Negre B."/>
            <person name="Newfeld S."/>
            <person name="Nielsen R."/>
            <person name="Noor M.A."/>
            <person name="O'Grady P."/>
            <person name="Pachter L."/>
            <person name="Papaceit M."/>
            <person name="Parisi M.J."/>
            <person name="Parisi M."/>
            <person name="Parts L."/>
            <person name="Pedersen J.S."/>
            <person name="Pesole G."/>
            <person name="Phillippy A.M."/>
            <person name="Ponting C.P."/>
            <person name="Pop M."/>
            <person name="Porcelli D."/>
            <person name="Powell J.R."/>
            <person name="Prohaska S."/>
            <person name="Pruitt K."/>
            <person name="Puig M."/>
            <person name="Quesneville H."/>
            <person name="Ram K.R."/>
            <person name="Rand D."/>
            <person name="Rasmussen M.D."/>
            <person name="Reed L.K."/>
            <person name="Reenan R."/>
            <person name="Reily A."/>
            <person name="Remington K.A."/>
            <person name="Rieger T.T."/>
            <person name="Ritchie M.G."/>
            <person name="Robin C."/>
            <person name="Rogers Y.H."/>
            <person name="Rohde C."/>
            <person name="Rozas J."/>
            <person name="Rubenfield M.J."/>
            <person name="Ruiz A."/>
            <person name="Russo S."/>
            <person name="Salzberg S.L."/>
            <person name="Sanchez-Gracia A."/>
            <person name="Saranga D.J."/>
            <person name="Sato H."/>
            <person name="Schaeffer S.W."/>
            <person name="Schatz M.C."/>
            <person name="Schlenke T."/>
            <person name="Schwartz R."/>
            <person name="Segarra C."/>
            <person name="Singh R.S."/>
            <person name="Sirot L."/>
            <person name="Sirota M."/>
            <person name="Sisneros N.B."/>
            <person name="Smith C.D."/>
            <person name="Smith T.F."/>
            <person name="Spieth J."/>
            <person name="Stage D.E."/>
            <person name="Stark A."/>
            <person name="Stephan W."/>
            <person name="Strausberg R.L."/>
            <person name="Strempel S."/>
            <person name="Sturgill D."/>
            <person name="Sutton G."/>
            <person name="Sutton G.G."/>
            <person name="Tao W."/>
            <person name="Teichmann S."/>
            <person name="Tobari Y.N."/>
            <person name="Tomimura Y."/>
            <person name="Tsolas J.M."/>
            <person name="Valente V.L."/>
            <person name="Venter E."/>
            <person name="Venter J.C."/>
            <person name="Vicario S."/>
            <person name="Vieira F.G."/>
            <person name="Vilella A.J."/>
            <person name="Villasante A."/>
            <person name="Walenz B."/>
            <person name="Wang J."/>
            <person name="Wasserman M."/>
            <person name="Watts T."/>
            <person name="Wilson D."/>
            <person name="Wilson R.K."/>
            <person name="Wing R.A."/>
            <person name="Wolfner M.F."/>
            <person name="Wong A."/>
            <person name="Wong G.K."/>
            <person name="Wu C.I."/>
            <person name="Wu G."/>
            <person name="Yamamoto D."/>
            <person name="Yang H.P."/>
            <person name="Yang S.P."/>
            <person name="Yorke J.A."/>
            <person name="Yoshida K."/>
            <person name="Zdobnov E."/>
            <person name="Zhang P."/>
            <person name="Zhang Y."/>
            <person name="Zimin A.V."/>
            <person name="Baldwin J."/>
            <person name="Abdouelleil A."/>
            <person name="Abdulkadir J."/>
            <person name="Abebe A."/>
            <person name="Abera B."/>
            <person name="Abreu J."/>
            <person name="Acer S.C."/>
            <person name="Aftuck L."/>
            <person name="Alexander A."/>
            <person name="An P."/>
            <person name="Anderson E."/>
            <person name="Anderson S."/>
            <person name="Arachi H."/>
            <person name="Azer M."/>
            <person name="Bachantsang P."/>
            <person name="Barry A."/>
            <person name="Bayul T."/>
            <person name="Berlin A."/>
            <person name="Bessette D."/>
            <person name="Bloom T."/>
            <person name="Blye J."/>
            <person name="Boguslavskiy L."/>
            <person name="Bonnet C."/>
            <person name="Boukhgalter B."/>
            <person name="Bourzgui I."/>
            <person name="Brown A."/>
            <person name="Cahill P."/>
            <person name="Channer S."/>
            <person name="Cheshatsang Y."/>
            <person name="Chuda L."/>
            <person name="Citroen M."/>
            <person name="Collymore A."/>
            <person name="Cooke P."/>
            <person name="Costello M."/>
            <person name="D'Aco K."/>
            <person name="Daza R."/>
            <person name="De Haan G."/>
            <person name="DeGray S."/>
            <person name="DeMaso C."/>
            <person name="Dhargay N."/>
            <person name="Dooley K."/>
            <person name="Dooley E."/>
            <person name="Doricent M."/>
            <person name="Dorje P."/>
            <person name="Dorjee K."/>
            <person name="Dupes A."/>
            <person name="Elong R."/>
            <person name="Falk J."/>
            <person name="Farina A."/>
            <person name="Faro S."/>
            <person name="Ferguson D."/>
            <person name="Fisher S."/>
            <person name="Foley C.D."/>
            <person name="Franke A."/>
            <person name="Friedrich D."/>
            <person name="Gadbois L."/>
            <person name="Gearin G."/>
            <person name="Gearin C.R."/>
            <person name="Giannoukos G."/>
            <person name="Goode T."/>
            <person name="Graham J."/>
            <person name="Grandbois E."/>
            <person name="Grewal S."/>
            <person name="Gyaltsen K."/>
            <person name="Hafez N."/>
            <person name="Hagos B."/>
            <person name="Hall J."/>
            <person name="Henson C."/>
            <person name="Hollinger A."/>
            <person name="Honan T."/>
            <person name="Huard M.D."/>
            <person name="Hughes L."/>
            <person name="Hurhula B."/>
            <person name="Husby M.E."/>
            <person name="Kamat A."/>
            <person name="Kanga B."/>
            <person name="Kashin S."/>
            <person name="Khazanovich D."/>
            <person name="Kisner P."/>
            <person name="Lance K."/>
            <person name="Lara M."/>
            <person name="Lee W."/>
            <person name="Lennon N."/>
            <person name="Letendre F."/>
            <person name="LeVine R."/>
            <person name="Lipovsky A."/>
            <person name="Liu X."/>
            <person name="Liu J."/>
            <person name="Liu S."/>
            <person name="Lokyitsang T."/>
            <person name="Lokyitsang Y."/>
            <person name="Lubonja R."/>
            <person name="Lui A."/>
            <person name="MacDonald P."/>
            <person name="Magnisalis V."/>
            <person name="Maru K."/>
            <person name="Matthews C."/>
            <person name="McCusker W."/>
            <person name="McDonough S."/>
            <person name="Mehta T."/>
            <person name="Meldrim J."/>
            <person name="Meneus L."/>
            <person name="Mihai O."/>
            <person name="Mihalev A."/>
            <person name="Mihova T."/>
            <person name="Mittelman R."/>
            <person name="Mlenga V."/>
            <person name="Montmayeur A."/>
            <person name="Mulrain L."/>
            <person name="Navidi A."/>
            <person name="Naylor J."/>
            <person name="Negash T."/>
            <person name="Nguyen T."/>
            <person name="Nguyen N."/>
            <person name="Nicol R."/>
            <person name="Norbu C."/>
            <person name="Norbu N."/>
            <person name="Novod N."/>
            <person name="O'Neill B."/>
            <person name="Osman S."/>
            <person name="Markiewicz E."/>
            <person name="Oyono O.L."/>
            <person name="Patti C."/>
            <person name="Phunkhang P."/>
            <person name="Pierre F."/>
            <person name="Priest M."/>
            <person name="Raghuraman S."/>
            <person name="Rege F."/>
            <person name="Reyes R."/>
            <person name="Rise C."/>
            <person name="Rogov P."/>
            <person name="Ross K."/>
            <person name="Ryan E."/>
            <person name="Settipalli S."/>
            <person name="Shea T."/>
            <person name="Sherpa N."/>
            <person name="Shi L."/>
            <person name="Shih D."/>
            <person name="Sparrow T."/>
            <person name="Spaulding J."/>
            <person name="Stalker J."/>
            <person name="Stange-Thomann N."/>
            <person name="Stavropoulos S."/>
            <person name="Stone C."/>
            <person name="Strader C."/>
            <person name="Tesfaye S."/>
            <person name="Thomson T."/>
            <person name="Thoulutsang Y."/>
            <person name="Thoulutsang D."/>
            <person name="Topham K."/>
            <person name="Topping I."/>
            <person name="Tsamla T."/>
            <person name="Vassiliev H."/>
            <person name="Vo A."/>
            <person name="Wangchuk T."/>
            <person name="Wangdi T."/>
            <person name="Weiand M."/>
            <person name="Wilkinson J."/>
            <person name="Wilson A."/>
            <person name="Yadav S."/>
            <person name="Young G."/>
            <person name="Yu Q."/>
            <person name="Zembek L."/>
            <person name="Zhong D."/>
            <person name="Zimmer A."/>
            <person name="Zwirko Z."/>
            <person name="Jaffe D.B."/>
            <person name="Alvarez P."/>
            <person name="Brockman W."/>
            <person name="Butler J."/>
            <person name="Chin C."/>
            <person name="Gnerre S."/>
            <person name="Grabherr M."/>
            <person name="Kleber M."/>
            <person name="Mauceli E."/>
            <person name="MacCallum I."/>
        </authorList>
    </citation>
    <scope>NUCLEOTIDE SEQUENCE [LARGE SCALE GENOMIC DNA]</scope>
    <source>
        <strain evidence="4">Tucson 14024-0371.13</strain>
    </source>
</reference>
<name>A0A0P9A5W1_DROAN</name>